<comment type="caution">
    <text evidence="1">The sequence shown here is derived from an EMBL/GenBank/DDBJ whole genome shotgun (WGS) entry which is preliminary data.</text>
</comment>
<reference evidence="2" key="2">
    <citation type="submission" date="2019-10" db="EMBL/GenBank/DDBJ databases">
        <title>Conservation and host-specific expression of non-tandemly repeated heterogenous ribosome RNA gene in arbuscular mycorrhizal fungi.</title>
        <authorList>
            <person name="Maeda T."/>
            <person name="Kobayashi Y."/>
            <person name="Nakagawa T."/>
            <person name="Ezawa T."/>
            <person name="Yamaguchi K."/>
            <person name="Bino T."/>
            <person name="Nishimoto Y."/>
            <person name="Shigenobu S."/>
            <person name="Kawaguchi M."/>
        </authorList>
    </citation>
    <scope>NUCLEOTIDE SEQUENCE</scope>
    <source>
        <strain evidence="2">HR1</strain>
    </source>
</reference>
<reference evidence="1 3" key="1">
    <citation type="submission" date="2017-11" db="EMBL/GenBank/DDBJ databases">
        <title>The genome of Rhizophagus clarus HR1 reveals common genetic basis of auxotrophy among arbuscular mycorrhizal fungi.</title>
        <authorList>
            <person name="Kobayashi Y."/>
        </authorList>
    </citation>
    <scope>NUCLEOTIDE SEQUENCE [LARGE SCALE GENOMIC DNA]</scope>
    <source>
        <strain evidence="1 3">HR1</strain>
    </source>
</reference>
<evidence type="ECO:0000313" key="1">
    <source>
        <dbReference type="EMBL" id="GBC09921.1"/>
    </source>
</evidence>
<protein>
    <submittedName>
        <fullName evidence="2">Serine proteinase inhibitor IA-1</fullName>
    </submittedName>
</protein>
<evidence type="ECO:0000313" key="3">
    <source>
        <dbReference type="Proteomes" id="UP000247702"/>
    </source>
</evidence>
<evidence type="ECO:0000313" key="2">
    <source>
        <dbReference type="EMBL" id="GES75858.1"/>
    </source>
</evidence>
<dbReference type="AlphaFoldDB" id="A0A2Z6S5W8"/>
<accession>A0A2Z6S5W8</accession>
<dbReference type="Proteomes" id="UP000615446">
    <property type="component" value="Unassembled WGS sequence"/>
</dbReference>
<name>A0A2Z6S5W8_9GLOM</name>
<organism evidence="1 3">
    <name type="scientific">Rhizophagus clarus</name>
    <dbReference type="NCBI Taxonomy" id="94130"/>
    <lineage>
        <taxon>Eukaryota</taxon>
        <taxon>Fungi</taxon>
        <taxon>Fungi incertae sedis</taxon>
        <taxon>Mucoromycota</taxon>
        <taxon>Glomeromycotina</taxon>
        <taxon>Glomeromycetes</taxon>
        <taxon>Glomerales</taxon>
        <taxon>Glomeraceae</taxon>
        <taxon>Rhizophagus</taxon>
    </lineage>
</organism>
<dbReference type="Proteomes" id="UP000247702">
    <property type="component" value="Unassembled WGS sequence"/>
</dbReference>
<keyword evidence="3" id="KW-1185">Reference proteome</keyword>
<dbReference type="InterPro" id="IPR037045">
    <property type="entry name" value="S8pro/Inhibitor_I9_sf"/>
</dbReference>
<dbReference type="EMBL" id="BEXD01004338">
    <property type="protein sequence ID" value="GBC09921.1"/>
    <property type="molecule type" value="Genomic_DNA"/>
</dbReference>
<dbReference type="Gene3D" id="3.30.70.80">
    <property type="entry name" value="Peptidase S8 propeptide/proteinase inhibitor I9"/>
    <property type="match status" value="1"/>
</dbReference>
<dbReference type="OrthoDB" id="5518345at2759"/>
<proteinExistence type="predicted"/>
<dbReference type="EMBL" id="BLAL01000018">
    <property type="protein sequence ID" value="GES75858.1"/>
    <property type="molecule type" value="Genomic_DNA"/>
</dbReference>
<sequence length="74" mass="8119">MGEVKKIIRFKPETPEEEINKTEEQIKKLGGKITGKTTITGKTLMFTLPAGTITTFDTNEHIAGVEDDGVVTIQ</sequence>
<dbReference type="SUPFAM" id="SSF54897">
    <property type="entry name" value="Protease propeptides/inhibitors"/>
    <property type="match status" value="1"/>
</dbReference>
<gene>
    <name evidence="2" type="ORF">RCL2_000326000</name>
    <name evidence="1" type="ORF">RclHR1_09200006</name>
</gene>